<dbReference type="HOGENOM" id="CLU_2300261_0_0_11"/>
<name>C5E9N5_BIFLI</name>
<organism evidence="1">
    <name type="scientific">Bifidobacterium longum subsp. infantis CCUG 52486</name>
    <dbReference type="NCBI Taxonomy" id="537937"/>
    <lineage>
        <taxon>Bacteria</taxon>
        <taxon>Bacillati</taxon>
        <taxon>Actinomycetota</taxon>
        <taxon>Actinomycetes</taxon>
        <taxon>Bifidobacteriales</taxon>
        <taxon>Bifidobacteriaceae</taxon>
        <taxon>Bifidobacterium</taxon>
    </lineage>
</organism>
<proteinExistence type="predicted"/>
<evidence type="ECO:0000313" key="1">
    <source>
        <dbReference type="EMBL" id="EEQ54640.1"/>
    </source>
</evidence>
<gene>
    <name evidence="1" type="ORF">BLIG_00591</name>
</gene>
<dbReference type="EMBL" id="DS990238">
    <property type="protein sequence ID" value="EEQ54640.1"/>
    <property type="molecule type" value="Genomic_DNA"/>
</dbReference>
<reference evidence="1" key="1">
    <citation type="submission" date="2008-08" db="EMBL/GenBank/DDBJ databases">
        <title>Annotation of Bifidobacterium longum subsp. infantis CCUG 52486.</title>
        <authorList>
            <consortium name="The Broad Institute Genome Sequencing Platform"/>
            <person name="Gougoulias C."/>
            <person name="Tuohy K.M."/>
            <person name="Gibson G.R."/>
            <person name="Ward D."/>
            <person name="Mehta T."/>
            <person name="Young S."/>
            <person name="Jaffe D."/>
            <person name="Gnerre S."/>
            <person name="Berlin A."/>
            <person name="Heiman D."/>
            <person name="Hepburn T."/>
            <person name="Shea T."/>
            <person name="Sykes S."/>
            <person name="Alvarado L."/>
            <person name="Kodira C."/>
            <person name="Borodovsky M."/>
            <person name="Lander E."/>
            <person name="Galagan J."/>
            <person name="Nusbaum C."/>
            <person name="Birren B."/>
        </authorList>
    </citation>
    <scope>NUCLEOTIDE SEQUENCE [LARGE SCALE GENOMIC DNA]</scope>
    <source>
        <strain evidence="1">CCUG 52486</strain>
    </source>
</reference>
<dbReference type="Proteomes" id="UP000005084">
    <property type="component" value="Unassembled WGS sequence"/>
</dbReference>
<accession>C5E9N5</accession>
<dbReference type="AlphaFoldDB" id="C5E9N5"/>
<sequence>MGAPHGRRRVDDDHVVLDLLERIRLVHGQIKQLRFVAHHHRLGAHAQGQELVERILGRGLHPAGFGEDGGDGLAVARHRIDHGRLPAVEHRGKKRRVFVA</sequence>
<protein>
    <submittedName>
        <fullName evidence="1">Uncharacterized protein</fullName>
    </submittedName>
</protein>